<dbReference type="OrthoDB" id="9768080at2"/>
<evidence type="ECO:0008006" key="3">
    <source>
        <dbReference type="Google" id="ProtNLM"/>
    </source>
</evidence>
<dbReference type="AlphaFoldDB" id="A0A2T4TYV0"/>
<evidence type="ECO:0000313" key="2">
    <source>
        <dbReference type="Proteomes" id="UP000241436"/>
    </source>
</evidence>
<dbReference type="Gene3D" id="2.40.160.10">
    <property type="entry name" value="Porin"/>
    <property type="match status" value="1"/>
</dbReference>
<sequence length="391" mass="43523">MLGEEMETLKSKITLPETIEYKSLYGLGPAASKVYQMPRGLSIGGYGEANANFFVGDNEGPDKKRDVGDLARFITYIGYKFSDRIILNSEIEYEHATTSTTKSASSGSVSVEFLTLDFLLTERANIRAGLLLMPMGFINEMHEPTTYFGNLRPEVERRILPSTWRELGVGLHGTILPGLTYRTYVTNSLNAKGFSKSDIRSSRQNGNRALFEDFAWTTRLDYTPMPGLLLGGSVFWGDTGQDQLFAGKEIAANLRLYEFHGQYQYRGLQLRALFAQGHISDADVLSTELKTPISRRIVGGYAEASYDILPLFFPGTDMSLSPFFRFERLNTQADVPSGFTPDRLQNTTVINTGLSFKPIPNVVLKLDYRNMDGKGPGQIADELNVGLGFIF</sequence>
<reference evidence="2" key="2">
    <citation type="journal article" date="2018" name="Environ. Microbiol.">
        <title>Bloom of a denitrifying methanotroph, 'Candidatus Methylomirabilis limnetica', in a deep stratified lake.</title>
        <authorList>
            <person name="Graf J.S."/>
            <person name="Mayr M.J."/>
            <person name="Marchant H.K."/>
            <person name="Tienken D."/>
            <person name="Hach P.F."/>
            <person name="Brand A."/>
            <person name="Schubert C.J."/>
            <person name="Kuypers M.M."/>
            <person name="Milucka J."/>
        </authorList>
    </citation>
    <scope>NUCLEOTIDE SEQUENCE [LARGE SCALE GENOMIC DNA]</scope>
    <source>
        <strain evidence="2">Zug</strain>
    </source>
</reference>
<keyword evidence="2" id="KW-1185">Reference proteome</keyword>
<dbReference type="Proteomes" id="UP000241436">
    <property type="component" value="Unassembled WGS sequence"/>
</dbReference>
<organism evidence="1 2">
    <name type="scientific">Candidatus Methylomirabilis limnetica</name>
    <dbReference type="NCBI Taxonomy" id="2033718"/>
    <lineage>
        <taxon>Bacteria</taxon>
        <taxon>Candidatus Methylomirabilota</taxon>
        <taxon>Candidatus Methylomirabilia</taxon>
        <taxon>Candidatus Methylomirabilales</taxon>
        <taxon>Candidatus Methylomirabilaceae</taxon>
        <taxon>Candidatus Methylomirabilis</taxon>
    </lineage>
</organism>
<comment type="caution">
    <text evidence="1">The sequence shown here is derived from an EMBL/GenBank/DDBJ whole genome shotgun (WGS) entry which is preliminary data.</text>
</comment>
<evidence type="ECO:0000313" key="1">
    <source>
        <dbReference type="EMBL" id="PTL36286.1"/>
    </source>
</evidence>
<accession>A0A2T4TYV0</accession>
<reference evidence="1 2" key="1">
    <citation type="submission" date="2017-09" db="EMBL/GenBank/DDBJ databases">
        <title>Bloom of a denitrifying methanotroph, Candidatus Methylomirabilis limnetica, in a deep stratified lake.</title>
        <authorList>
            <person name="Graf J.S."/>
            <person name="Marchant H.K."/>
            <person name="Tienken D."/>
            <person name="Hach P.F."/>
            <person name="Brand A."/>
            <person name="Schubert C.J."/>
            <person name="Kuypers M.M."/>
            <person name="Milucka J."/>
        </authorList>
    </citation>
    <scope>NUCLEOTIDE SEQUENCE [LARGE SCALE GENOMIC DNA]</scope>
    <source>
        <strain evidence="1 2">Zug</strain>
    </source>
</reference>
<protein>
    <recommendedName>
        <fullName evidence="3">Porin</fullName>
    </recommendedName>
</protein>
<proteinExistence type="predicted"/>
<dbReference type="EMBL" id="NVQC01000017">
    <property type="protein sequence ID" value="PTL36286.1"/>
    <property type="molecule type" value="Genomic_DNA"/>
</dbReference>
<gene>
    <name evidence="1" type="ORF">CLG94_06195</name>
</gene>
<name>A0A2T4TYV0_9BACT</name>
<dbReference type="SUPFAM" id="SSF56935">
    <property type="entry name" value="Porins"/>
    <property type="match status" value="1"/>
</dbReference>
<dbReference type="InterPro" id="IPR023614">
    <property type="entry name" value="Porin_dom_sf"/>
</dbReference>